<proteinExistence type="predicted"/>
<protein>
    <submittedName>
        <fullName evidence="1">Uncharacterized protein</fullName>
    </submittedName>
</protein>
<dbReference type="EMBL" id="JACHML010000001">
    <property type="protein sequence ID" value="MBB6389840.1"/>
    <property type="molecule type" value="Genomic_DNA"/>
</dbReference>
<name>A0A7X0FLP4_9MICO</name>
<organism evidence="1 2">
    <name type="scientific">Microbacterium thalassium</name>
    <dbReference type="NCBI Taxonomy" id="362649"/>
    <lineage>
        <taxon>Bacteria</taxon>
        <taxon>Bacillati</taxon>
        <taxon>Actinomycetota</taxon>
        <taxon>Actinomycetes</taxon>
        <taxon>Micrococcales</taxon>
        <taxon>Microbacteriaceae</taxon>
        <taxon>Microbacterium</taxon>
    </lineage>
</organism>
<gene>
    <name evidence="1" type="ORF">HD594_000153</name>
</gene>
<evidence type="ECO:0000313" key="1">
    <source>
        <dbReference type="EMBL" id="MBB6389840.1"/>
    </source>
</evidence>
<dbReference type="AlphaFoldDB" id="A0A7X0FLP4"/>
<dbReference type="Proteomes" id="UP000537775">
    <property type="component" value="Unassembled WGS sequence"/>
</dbReference>
<reference evidence="1 2" key="1">
    <citation type="submission" date="2020-08" db="EMBL/GenBank/DDBJ databases">
        <title>Sequencing the genomes of 1000 actinobacteria strains.</title>
        <authorList>
            <person name="Klenk H.-P."/>
        </authorList>
    </citation>
    <scope>NUCLEOTIDE SEQUENCE [LARGE SCALE GENOMIC DNA]</scope>
    <source>
        <strain evidence="1 2">DSM 12511</strain>
    </source>
</reference>
<comment type="caution">
    <text evidence="1">The sequence shown here is derived from an EMBL/GenBank/DDBJ whole genome shotgun (WGS) entry which is preliminary data.</text>
</comment>
<evidence type="ECO:0000313" key="2">
    <source>
        <dbReference type="Proteomes" id="UP000537775"/>
    </source>
</evidence>
<sequence length="29" mass="3299">MLRIRAAAFMGELLFVFVSVFGDRIRVIA</sequence>
<keyword evidence="2" id="KW-1185">Reference proteome</keyword>
<accession>A0A7X0FLP4</accession>